<gene>
    <name evidence="7" type="ORF">ADN00_01865</name>
</gene>
<evidence type="ECO:0000256" key="3">
    <source>
        <dbReference type="ARBA" id="ARBA00022676"/>
    </source>
</evidence>
<comment type="subcellular location">
    <subcellularLocation>
        <location evidence="1">Membrane</location>
    </subcellularLocation>
</comment>
<dbReference type="PATRIC" id="fig|1134406.4.peg.2299"/>
<evidence type="ECO:0000256" key="4">
    <source>
        <dbReference type="ARBA" id="ARBA00022679"/>
    </source>
</evidence>
<dbReference type="STRING" id="1134406.ADN00_01865"/>
<dbReference type="GO" id="GO:0016020">
    <property type="term" value="C:membrane"/>
    <property type="evidence" value="ECO:0007669"/>
    <property type="project" value="UniProtKB-SubCell"/>
</dbReference>
<dbReference type="GO" id="GO:0016758">
    <property type="term" value="F:hexosyltransferase activity"/>
    <property type="evidence" value="ECO:0007669"/>
    <property type="project" value="InterPro"/>
</dbReference>
<evidence type="ECO:0000259" key="5">
    <source>
        <dbReference type="Pfam" id="PF04101"/>
    </source>
</evidence>
<evidence type="ECO:0000259" key="6">
    <source>
        <dbReference type="Pfam" id="PF06925"/>
    </source>
</evidence>
<evidence type="ECO:0000256" key="2">
    <source>
        <dbReference type="ARBA" id="ARBA00006962"/>
    </source>
</evidence>
<dbReference type="InterPro" id="IPR050519">
    <property type="entry name" value="Glycosyltransf_28_UgtP"/>
</dbReference>
<keyword evidence="3" id="KW-0328">Glycosyltransferase</keyword>
<organism evidence="7 8">
    <name type="scientific">Ornatilinea apprima</name>
    <dbReference type="NCBI Taxonomy" id="1134406"/>
    <lineage>
        <taxon>Bacteria</taxon>
        <taxon>Bacillati</taxon>
        <taxon>Chloroflexota</taxon>
        <taxon>Anaerolineae</taxon>
        <taxon>Anaerolineales</taxon>
        <taxon>Anaerolineaceae</taxon>
        <taxon>Ornatilinea</taxon>
    </lineage>
</organism>
<dbReference type="PANTHER" id="PTHR43025">
    <property type="entry name" value="MONOGALACTOSYLDIACYLGLYCEROL SYNTHASE"/>
    <property type="match status" value="1"/>
</dbReference>
<dbReference type="AlphaFoldDB" id="A0A0P6XCD6"/>
<reference evidence="7 8" key="1">
    <citation type="submission" date="2015-07" db="EMBL/GenBank/DDBJ databases">
        <title>Genome sequence of Ornatilinea apprima DSM 23815.</title>
        <authorList>
            <person name="Hemp J."/>
            <person name="Ward L.M."/>
            <person name="Pace L.A."/>
            <person name="Fischer W.W."/>
        </authorList>
    </citation>
    <scope>NUCLEOTIDE SEQUENCE [LARGE SCALE GENOMIC DNA]</scope>
    <source>
        <strain evidence="7 8">P3M-1</strain>
    </source>
</reference>
<dbReference type="Proteomes" id="UP000050417">
    <property type="component" value="Unassembled WGS sequence"/>
</dbReference>
<dbReference type="SUPFAM" id="SSF53756">
    <property type="entry name" value="UDP-Glycosyltransferase/glycogen phosphorylase"/>
    <property type="match status" value="1"/>
</dbReference>
<name>A0A0P6XCD6_9CHLR</name>
<evidence type="ECO:0000313" key="8">
    <source>
        <dbReference type="Proteomes" id="UP000050417"/>
    </source>
</evidence>
<evidence type="ECO:0000256" key="1">
    <source>
        <dbReference type="ARBA" id="ARBA00004370"/>
    </source>
</evidence>
<dbReference type="RefSeq" id="WP_075061264.1">
    <property type="nucleotide sequence ID" value="NZ_LGCL01000007.1"/>
</dbReference>
<keyword evidence="8" id="KW-1185">Reference proteome</keyword>
<dbReference type="PANTHER" id="PTHR43025:SF3">
    <property type="entry name" value="MONOGALACTOSYLDIACYLGLYCEROL SYNTHASE 1, CHLOROPLASTIC"/>
    <property type="match status" value="1"/>
</dbReference>
<evidence type="ECO:0000313" key="7">
    <source>
        <dbReference type="EMBL" id="KPL80041.1"/>
    </source>
</evidence>
<dbReference type="Gene3D" id="3.40.50.2000">
    <property type="entry name" value="Glycogen Phosphorylase B"/>
    <property type="match status" value="2"/>
</dbReference>
<dbReference type="Pfam" id="PF06925">
    <property type="entry name" value="MGDG_synth"/>
    <property type="match status" value="1"/>
</dbReference>
<dbReference type="GO" id="GO:0009247">
    <property type="term" value="P:glycolipid biosynthetic process"/>
    <property type="evidence" value="ECO:0007669"/>
    <property type="project" value="InterPro"/>
</dbReference>
<dbReference type="EMBL" id="LGCL01000007">
    <property type="protein sequence ID" value="KPL80041.1"/>
    <property type="molecule type" value="Genomic_DNA"/>
</dbReference>
<proteinExistence type="inferred from homology"/>
<comment type="caution">
    <text evidence="7">The sequence shown here is derived from an EMBL/GenBank/DDBJ whole genome shotgun (WGS) entry which is preliminary data.</text>
</comment>
<dbReference type="Pfam" id="PF04101">
    <property type="entry name" value="Glyco_tran_28_C"/>
    <property type="match status" value="1"/>
</dbReference>
<dbReference type="InterPro" id="IPR007235">
    <property type="entry name" value="Glyco_trans_28_C"/>
</dbReference>
<keyword evidence="4" id="KW-0808">Transferase</keyword>
<feature type="domain" description="Diacylglycerol glucosyltransferase N-terminal" evidence="6">
    <location>
        <begin position="22"/>
        <end position="186"/>
    </location>
</feature>
<feature type="domain" description="Glycosyl transferase family 28 C-terminal" evidence="5">
    <location>
        <begin position="212"/>
        <end position="330"/>
    </location>
</feature>
<dbReference type="OrthoDB" id="9815663at2"/>
<comment type="similarity">
    <text evidence="2">Belongs to the glycosyltransferase 28 family.</text>
</comment>
<sequence length="382" mass="42277">MIHLQPDQPRIVFLFSDTGGGHRSASEAIIEAIQLEYPNQFTTEMVDIFLQYAPSPFNLAPRVYPPLSRMPDVWKFGYQISDGPRRANMVYNAIWPYVRRSIHRLIHENPCDLIVSVHPLINAPVLRALRKETVPYITVVTDMVSTHAAWYNPNADLVIVPTEAAKERAVKVGVAVEKVQVVGLPVADRFCQPVGDKLALREQLGWPQDRPVVLLVGGGEGMGPLEQVARAIEKRSPNAALVVITGRNRKLKATLEAHKWSIPTFVYGFVRDMPDFMRAADILVSKAGPGTICEAFIAGLPIILYSKMPGQEDGNVTYVVQQGAGIWAPEPNQVADAVCRWIESPEEREKAAQNCLRVARPDAARQIARILASAARKKQQGG</sequence>
<dbReference type="InterPro" id="IPR009695">
    <property type="entry name" value="Diacylglyc_glucosyltr_N"/>
</dbReference>
<protein>
    <submittedName>
        <fullName evidence="7">Galactosyldiacylglycerol synthase</fullName>
    </submittedName>
</protein>
<accession>A0A0P6XCD6</accession>